<accession>A0ACB7X5U4</accession>
<evidence type="ECO:0000313" key="2">
    <source>
        <dbReference type="Proteomes" id="UP000828048"/>
    </source>
</evidence>
<keyword evidence="2" id="KW-1185">Reference proteome</keyword>
<comment type="caution">
    <text evidence="1">The sequence shown here is derived from an EMBL/GenBank/DDBJ whole genome shotgun (WGS) entry which is preliminary data.</text>
</comment>
<name>A0ACB7X5U4_9ERIC</name>
<organism evidence="1 2">
    <name type="scientific">Vaccinium darrowii</name>
    <dbReference type="NCBI Taxonomy" id="229202"/>
    <lineage>
        <taxon>Eukaryota</taxon>
        <taxon>Viridiplantae</taxon>
        <taxon>Streptophyta</taxon>
        <taxon>Embryophyta</taxon>
        <taxon>Tracheophyta</taxon>
        <taxon>Spermatophyta</taxon>
        <taxon>Magnoliopsida</taxon>
        <taxon>eudicotyledons</taxon>
        <taxon>Gunneridae</taxon>
        <taxon>Pentapetalae</taxon>
        <taxon>asterids</taxon>
        <taxon>Ericales</taxon>
        <taxon>Ericaceae</taxon>
        <taxon>Vaccinioideae</taxon>
        <taxon>Vaccinieae</taxon>
        <taxon>Vaccinium</taxon>
    </lineage>
</organism>
<dbReference type="Proteomes" id="UP000828048">
    <property type="component" value="Chromosome 2"/>
</dbReference>
<gene>
    <name evidence="1" type="ORF">Vadar_033067</name>
</gene>
<sequence>MEEQLDVAGRRKRLMSQTEQSNSNSLIPQIGRDLSINCLIRCSRSDYGYIASVNRSFRSLVRTGELHRARRNRGIVEHWVYFSCSSFDWMCFHPVGIRWMHVPRLPLSEPMLSYKEALAVGTELLVFGMEMTGLHQIFKFSTLTNSWSLGREMNEPRRLFGSASLGEIAIVAGGRDRENNILSSAEIYNSDTGTWWSLPRMNRPRTMCSGVFMDGNFYVVGGIGVGNPNVLTCGEMYDFKTRRWHEIPNMFPAQINETEAPPLLVVVKNELYAAFDKEKEVRKYDKGRNLWSTVGTLPEGTVSMNGWRPALRAYGDQLILIVGEPSLRRGIEVYDCVPDEGPLQWSLLTFNDMGGFFDNCTVMGC</sequence>
<reference evidence="1 2" key="1">
    <citation type="journal article" date="2021" name="Hortic Res">
        <title>High-quality reference genome and annotation aids understanding of berry development for evergreen blueberry (Vaccinium darrowii).</title>
        <authorList>
            <person name="Yu J."/>
            <person name="Hulse-Kemp A.M."/>
            <person name="Babiker E."/>
            <person name="Staton M."/>
        </authorList>
    </citation>
    <scope>NUCLEOTIDE SEQUENCE [LARGE SCALE GENOMIC DNA]</scope>
    <source>
        <strain evidence="2">cv. NJ 8807/NJ 8810</strain>
        <tissue evidence="1">Young leaf</tissue>
    </source>
</reference>
<proteinExistence type="predicted"/>
<dbReference type="EMBL" id="CM037152">
    <property type="protein sequence ID" value="KAH7836138.1"/>
    <property type="molecule type" value="Genomic_DNA"/>
</dbReference>
<evidence type="ECO:0000313" key="1">
    <source>
        <dbReference type="EMBL" id="KAH7836138.1"/>
    </source>
</evidence>
<protein>
    <submittedName>
        <fullName evidence="1">Uncharacterized protein</fullName>
    </submittedName>
</protein>